<dbReference type="PANTHER" id="PTHR10098">
    <property type="entry name" value="RAPSYN-RELATED"/>
    <property type="match status" value="1"/>
</dbReference>
<dbReference type="Pfam" id="PF12770">
    <property type="entry name" value="CHAT"/>
    <property type="match status" value="1"/>
</dbReference>
<dbReference type="SMART" id="SM00028">
    <property type="entry name" value="TPR"/>
    <property type="match status" value="8"/>
</dbReference>
<proteinExistence type="inferred from homology"/>
<dbReference type="Pfam" id="PF13181">
    <property type="entry name" value="TPR_8"/>
    <property type="match status" value="1"/>
</dbReference>
<dbReference type="Pfam" id="PF13424">
    <property type="entry name" value="TPR_12"/>
    <property type="match status" value="2"/>
</dbReference>
<comment type="function">
    <text evidence="8">Component of the MICOS complex, a large protein complex of the mitochondrial inner membrane that plays crucial roles in the maintenance of crista junctions, inner membrane architecture, and formation of contact sites to the outer membrane.</text>
</comment>
<sequence length="2042" mass="230602">MNKTAIRKQNKSKEGKKLQEFEVFSKFGDLTTKNKCTPTSLFGSYENVALPRSKIRSAVEKPLKIRRKSVHTEALDARLVQRQRENLDYTDVFVTETDLEKSTRERLIRKVKQQNWADSERSSHHENALSTPSMLGRKMGVAAPLHGTRLKTGNLIAFAPRVQYCDRLVHVGKDKYSKQFCDVLGPNLCTDCTKSQMQQFVIDEQIRRFPDICVSPYVLCVPQESERDLKTPFSVYKECDPLQRRRPWPASLTHHLQGLKTRPNSCTDEKSRSYDSKYATDYIPSESQNCIPHIPLEIGHRLESPFSSVGSSRRSSITRFLMESKNFEVRTKSENSAEDGKMDVFQISLRGIIPPAFRSPMADYNDGGEGSLEANCFGKRGRISHSSSRLNITRSRSSMCKTPSIERTGKLRELPYWKILIPEPPMMEVGRMNNDNSTDIVDSLDTAPDNSEIEMIQVNNGFRRAPATSEFMDVGVTDESEITDKVNSDKSEMMAIENIHNSADNVVTDNSVLEKSQKSVVMDNGDPDKSDIVDDFNPAWYKRYPWLSYNCETNTACCYPCQKYLNAHDFTFDNWKKIERLTKHHKCENHQTAMVKWIDGRANKKKNASILSKLQESHKQYEKENRDYLKVIIECLMFTAQQNIAQRGHDEQRDSLSNSSDVNRAYHKRQYGIILDETSNISRTEKVSLCLSFALNGTMKEAFIGFYSTKSTEGEVLFELVESAITELNLDLKDIFGKAFDGAANMDGVHKELSTKMEECSRLGIYVHCYGHMLNLALQDTMIQTEPLRNALGTIQALYNVLEARPKRHALFSDIEVQGEDLKLTLKSLSTTRWTCRWEAAKAVHGYKDDLQQKLAAEKEAFKVQLAGALAQLRGVVSVIEGRADVEKQNKRAQNLWTACQSLTITLDKGATQPKPLLPQLTAIHHAAAEDPLVSQVLNSLPEEAVLRGVLNEENVTRRFYKIRRWCRRVAMIGENGASPWTRVLSYIQSFLIFDSFDPVKHTFDLLARGVLPSVWRSGVSKASVSQFLETMVKRWKPPVFSKSSMPESTGALLSWPISKGRVVAWFAKSLCTTVLMDTHRDNLRKGRQASAFISFDFYHKIDHSSTEASDCKCAEKFHFPGRIQSKSNTPRVESEWFSAAEVNDLFSPACAREAYQLPAVPIRLDSTSRKLEELILSEGTQSNASLKDLDWAGKNERNKVMMDNTEVDATTTSVIRIAVTVAIFLLNTGRVLQAIEMCRECFIFLHNRGFREDNPMAKLLYQDIFTTATKAYSTLFDYTNTEKYVREQLLLFQESDDTVGKGWLQLRLAKILQDQKKFAEAGRFYESAMTIMKTNSDAQGEAVSCGNLGILLQVLGKYDKAREYQEKALSIRIEIGDREGQATSYGNLGTLFRSLGKYDKAREYQEKALAIRIEIGHREGEATSYGNLGAMFGMLGEHDKAQECLYTALSIAKRIGCRRIEANMYGNLAGLFLSRGKFTKGEVYLEKARAMRMETGDREGQAADYRNFGLISCKRGEYTKAQDYLKKALATHLDLGLREAEAIDYAQLGTCFVSLGNYDVAESYLQKGLLLSKDIGHNLTEFKCLCNLAALRLLQFDFKEAFSYLYRCTDKLDTLRGFIKDSDQIKISLLEEYGAHIYQELSWLLSSTGNPQGALYVEELKRARGLADLMAAQYSVKEQISGNPQSWCGIQNIIAKETDSTCLYISVGKADVRFWILKATEAIRFTEKEASPIKNEETGLVPDLDEFLKESFRNPAKDITKTNLHLCHKIIIASVAVLLKEPEIIIVPDSCMYQVPFAALTDKEGKYFSDTFRIRIVPSLTTLKLIQDSPPDYHSKSGALIVGDPDVREVLYQGRRTLVTPLPRARKEAETIGSRLGVKPLIGDRATKQAVLQAINSVSLIHFAAHGSPDRGEIVLSPKGPIDGPPREKDYLLTMQDISEVQVRAKLVVLSCCHSARGEVKAEGVIGIARAFLGSGARSVLAARWALEDEATEEFMNCFYDHLFRGTSKVDGLDWNKMDLESLEMSIVSLWWKDIFCEGRK</sequence>
<accession>A0A2B4S5U5</accession>
<dbReference type="PANTHER" id="PTHR10098:SF108">
    <property type="entry name" value="TETRATRICOPEPTIDE REPEAT PROTEIN 28"/>
    <property type="match status" value="1"/>
</dbReference>
<evidence type="ECO:0000313" key="11">
    <source>
        <dbReference type="Proteomes" id="UP000225706"/>
    </source>
</evidence>
<dbReference type="EMBL" id="LSMT01000167">
    <property type="protein sequence ID" value="PFX24766.1"/>
    <property type="molecule type" value="Genomic_DNA"/>
</dbReference>
<gene>
    <name evidence="10" type="primary">TTC28</name>
    <name evidence="10" type="ORF">AWC38_SpisGene10615</name>
</gene>
<keyword evidence="5 8" id="KW-0496">Mitochondrion</keyword>
<dbReference type="InterPro" id="IPR019734">
    <property type="entry name" value="TPR_rpt"/>
</dbReference>
<evidence type="ECO:0000256" key="5">
    <source>
        <dbReference type="ARBA" id="ARBA00023128"/>
    </source>
</evidence>
<evidence type="ECO:0000313" key="10">
    <source>
        <dbReference type="EMBL" id="PFX24766.1"/>
    </source>
</evidence>
<evidence type="ECO:0000256" key="6">
    <source>
        <dbReference type="ARBA" id="ARBA00023136"/>
    </source>
</evidence>
<protein>
    <recommendedName>
        <fullName evidence="8">MICOS complex subunit MIC60</fullName>
    </recommendedName>
    <alternativeName>
        <fullName evidence="8">Mitofilin</fullName>
    </alternativeName>
</protein>
<keyword evidence="2 8" id="KW-0812">Transmembrane</keyword>
<keyword evidence="11" id="KW-1185">Reference proteome</keyword>
<comment type="caution">
    <text evidence="10">The sequence shown here is derived from an EMBL/GenBank/DDBJ whole genome shotgun (WGS) entry which is preliminary data.</text>
</comment>
<organism evidence="10 11">
    <name type="scientific">Stylophora pistillata</name>
    <name type="common">Smooth cauliflower coral</name>
    <dbReference type="NCBI Taxonomy" id="50429"/>
    <lineage>
        <taxon>Eukaryota</taxon>
        <taxon>Metazoa</taxon>
        <taxon>Cnidaria</taxon>
        <taxon>Anthozoa</taxon>
        <taxon>Hexacorallia</taxon>
        <taxon>Scleractinia</taxon>
        <taxon>Astrocoeniina</taxon>
        <taxon>Pocilloporidae</taxon>
        <taxon>Stylophora</taxon>
    </lineage>
</organism>
<dbReference type="Proteomes" id="UP000225706">
    <property type="component" value="Unassembled WGS sequence"/>
</dbReference>
<keyword evidence="3 8" id="KW-0999">Mitochondrion inner membrane</keyword>
<dbReference type="STRING" id="50429.A0A2B4S5U5"/>
<evidence type="ECO:0000256" key="8">
    <source>
        <dbReference type="RuleBase" id="RU363000"/>
    </source>
</evidence>
<evidence type="ECO:0000259" key="9">
    <source>
        <dbReference type="Pfam" id="PF12770"/>
    </source>
</evidence>
<dbReference type="InterPro" id="IPR024983">
    <property type="entry name" value="CHAT_dom"/>
</dbReference>
<evidence type="ECO:0000256" key="7">
    <source>
        <dbReference type="PROSITE-ProRule" id="PRU00339"/>
    </source>
</evidence>
<reference evidence="11" key="1">
    <citation type="journal article" date="2017" name="bioRxiv">
        <title>Comparative analysis of the genomes of Stylophora pistillata and Acropora digitifera provides evidence for extensive differences between species of corals.</title>
        <authorList>
            <person name="Voolstra C.R."/>
            <person name="Li Y."/>
            <person name="Liew Y.J."/>
            <person name="Baumgarten S."/>
            <person name="Zoccola D."/>
            <person name="Flot J.-F."/>
            <person name="Tambutte S."/>
            <person name="Allemand D."/>
            <person name="Aranda M."/>
        </authorList>
    </citation>
    <scope>NUCLEOTIDE SEQUENCE [LARGE SCALE GENOMIC DNA]</scope>
</reference>
<dbReference type="Gene3D" id="1.25.40.10">
    <property type="entry name" value="Tetratricopeptide repeat domain"/>
    <property type="match status" value="2"/>
</dbReference>
<dbReference type="SUPFAM" id="SSF48452">
    <property type="entry name" value="TPR-like"/>
    <property type="match status" value="3"/>
</dbReference>
<dbReference type="InterPro" id="IPR011990">
    <property type="entry name" value="TPR-like_helical_dom_sf"/>
</dbReference>
<feature type="repeat" description="TPR" evidence="7">
    <location>
        <begin position="1383"/>
        <end position="1416"/>
    </location>
</feature>
<comment type="similarity">
    <text evidence="1 8">Belongs to the MICOS complex subunit Mic60 family.</text>
</comment>
<dbReference type="SUPFAM" id="SSF53098">
    <property type="entry name" value="Ribonuclease H-like"/>
    <property type="match status" value="1"/>
</dbReference>
<evidence type="ECO:0000256" key="4">
    <source>
        <dbReference type="ARBA" id="ARBA00022989"/>
    </source>
</evidence>
<keyword evidence="7" id="KW-0802">TPR repeat</keyword>
<name>A0A2B4S5U5_STYPI</name>
<keyword evidence="6" id="KW-0472">Membrane</keyword>
<dbReference type="GO" id="GO:0005743">
    <property type="term" value="C:mitochondrial inner membrane"/>
    <property type="evidence" value="ECO:0007669"/>
    <property type="project" value="UniProtKB-SubCell"/>
</dbReference>
<dbReference type="PROSITE" id="PS50005">
    <property type="entry name" value="TPR"/>
    <property type="match status" value="1"/>
</dbReference>
<dbReference type="Pfam" id="PF09731">
    <property type="entry name" value="Mitofilin"/>
    <property type="match status" value="1"/>
</dbReference>
<comment type="subcellular location">
    <subcellularLocation>
        <location evidence="8">Mitochondrion inner membrane</location>
        <topology evidence="8">Single-pass membrane protein</topology>
    </subcellularLocation>
</comment>
<evidence type="ECO:0000256" key="2">
    <source>
        <dbReference type="ARBA" id="ARBA00022692"/>
    </source>
</evidence>
<evidence type="ECO:0000256" key="1">
    <source>
        <dbReference type="ARBA" id="ARBA00010877"/>
    </source>
</evidence>
<keyword evidence="4" id="KW-1133">Transmembrane helix</keyword>
<evidence type="ECO:0000256" key="3">
    <source>
        <dbReference type="ARBA" id="ARBA00022792"/>
    </source>
</evidence>
<dbReference type="InterPro" id="IPR019133">
    <property type="entry name" value="MIC60"/>
</dbReference>
<dbReference type="InterPro" id="IPR012337">
    <property type="entry name" value="RNaseH-like_sf"/>
</dbReference>
<dbReference type="OrthoDB" id="5963864at2759"/>
<comment type="subunit">
    <text evidence="8">Component of the mitochondrial contact site and cristae organizing system (MICOS) complex.</text>
</comment>
<feature type="domain" description="CHAT" evidence="9">
    <location>
        <begin position="1783"/>
        <end position="2014"/>
    </location>
</feature>